<evidence type="ECO:0000313" key="1">
    <source>
        <dbReference type="EMBL" id="VDP22648.1"/>
    </source>
</evidence>
<evidence type="ECO:0000313" key="2">
    <source>
        <dbReference type="Proteomes" id="UP000270296"/>
    </source>
</evidence>
<proteinExistence type="predicted"/>
<sequence>MTVFIANEYVFHVIRYLVVTLDPNANFETGSVKSVATQAEELKQQRGGEEAYNVARWVAPFEEERGPSTN</sequence>
<dbReference type="EMBL" id="UZAM01012606">
    <property type="protein sequence ID" value="VDP22648.1"/>
    <property type="molecule type" value="Genomic_DNA"/>
</dbReference>
<organism evidence="3">
    <name type="scientific">Soboliphyme baturini</name>
    <dbReference type="NCBI Taxonomy" id="241478"/>
    <lineage>
        <taxon>Eukaryota</taxon>
        <taxon>Metazoa</taxon>
        <taxon>Ecdysozoa</taxon>
        <taxon>Nematoda</taxon>
        <taxon>Enoplea</taxon>
        <taxon>Dorylaimia</taxon>
        <taxon>Dioctophymatida</taxon>
        <taxon>Dioctophymatoidea</taxon>
        <taxon>Soboliphymatidae</taxon>
        <taxon>Soboliphyme</taxon>
    </lineage>
</organism>
<protein>
    <submittedName>
        <fullName evidence="3">Cysteine proteinase inhibitor</fullName>
    </submittedName>
</protein>
<dbReference type="WBParaSite" id="SBAD_0000968001-mRNA-1">
    <property type="protein sequence ID" value="SBAD_0000968001-mRNA-1"/>
    <property type="gene ID" value="SBAD_0000968001"/>
</dbReference>
<accession>A0A183J0E8</accession>
<evidence type="ECO:0000313" key="3">
    <source>
        <dbReference type="WBParaSite" id="SBAD_0000968001-mRNA-1"/>
    </source>
</evidence>
<name>A0A183J0E8_9BILA</name>
<gene>
    <name evidence="1" type="ORF">SBAD_LOCUS9346</name>
</gene>
<reference evidence="1 2" key="2">
    <citation type="submission" date="2018-11" db="EMBL/GenBank/DDBJ databases">
        <authorList>
            <consortium name="Pathogen Informatics"/>
        </authorList>
    </citation>
    <scope>NUCLEOTIDE SEQUENCE [LARGE SCALE GENOMIC DNA]</scope>
</reference>
<keyword evidence="2" id="KW-1185">Reference proteome</keyword>
<dbReference type="Proteomes" id="UP000270296">
    <property type="component" value="Unassembled WGS sequence"/>
</dbReference>
<reference evidence="3" key="1">
    <citation type="submission" date="2016-06" db="UniProtKB">
        <authorList>
            <consortium name="WormBaseParasite"/>
        </authorList>
    </citation>
    <scope>IDENTIFICATION</scope>
</reference>
<dbReference type="AlphaFoldDB" id="A0A183J0E8"/>